<gene>
    <name evidence="3" type="ORF">H8792_007010</name>
</gene>
<accession>A0ABS0BYB6</accession>
<evidence type="ECO:0000313" key="3">
    <source>
        <dbReference type="EMBL" id="MBF6058088.1"/>
    </source>
</evidence>
<evidence type="ECO:0000313" key="4">
    <source>
        <dbReference type="Proteomes" id="UP001193680"/>
    </source>
</evidence>
<protein>
    <submittedName>
        <fullName evidence="3">DUF2799 domain-containing protein</fullName>
    </submittedName>
</protein>
<evidence type="ECO:0000256" key="1">
    <source>
        <dbReference type="SAM" id="MobiDB-lite"/>
    </source>
</evidence>
<feature type="chain" id="PRO_5045800348" evidence="2">
    <location>
        <begin position="20"/>
        <end position="287"/>
    </location>
</feature>
<feature type="region of interest" description="Disordered" evidence="1">
    <location>
        <begin position="148"/>
        <end position="171"/>
    </location>
</feature>
<sequence length="287" mass="33000">MRIPAMALLLGASILSGCATLSEEECRVANWYEVGYSDAANGYSSQRIADHREACAPVGVRVDFNAYLSGYQQGLQSYCIRQTGFKLGKNGSAFPSQCGGINTEEVEFGYARGSEIYALLDYRQNLLDLRREKLEQLKALDKQIAQHRKRLKEGQNQSPNTSSQEKQLKEMRAKLKSADKRIAEIRKKLASSEDRYQTQLYQELRGLEKQREFLSNEIQTKEKALFEARQRSAKNYSDQSKNQQYRELRALEKLRDNLDGEIYSLDREIDDLSRRAQFMEAGFLHLR</sequence>
<dbReference type="EMBL" id="JACBGI020000011">
    <property type="protein sequence ID" value="MBF6058088.1"/>
    <property type="molecule type" value="Genomic_DNA"/>
</dbReference>
<organism evidence="3 4">
    <name type="scientific">Thiomicrorhabdus heinhorstiae</name>
    <dbReference type="NCBI Taxonomy" id="2748010"/>
    <lineage>
        <taxon>Bacteria</taxon>
        <taxon>Pseudomonadati</taxon>
        <taxon>Pseudomonadota</taxon>
        <taxon>Gammaproteobacteria</taxon>
        <taxon>Thiotrichales</taxon>
        <taxon>Piscirickettsiaceae</taxon>
        <taxon>Thiomicrorhabdus</taxon>
    </lineage>
</organism>
<proteinExistence type="predicted"/>
<keyword evidence="4" id="KW-1185">Reference proteome</keyword>
<dbReference type="PROSITE" id="PS51257">
    <property type="entry name" value="PROKAR_LIPOPROTEIN"/>
    <property type="match status" value="1"/>
</dbReference>
<name>A0ABS0BYB6_9GAMM</name>
<reference evidence="3 4" key="2">
    <citation type="submission" date="2020-11" db="EMBL/GenBank/DDBJ databases">
        <title>Sulfur oxidizing isolate from Hospital Hole Sinkhole.</title>
        <authorList>
            <person name="Scott K.M."/>
        </authorList>
    </citation>
    <scope>NUCLEOTIDE SEQUENCE [LARGE SCALE GENOMIC DNA]</scope>
    <source>
        <strain evidence="3 4">HH1</strain>
    </source>
</reference>
<evidence type="ECO:0000256" key="2">
    <source>
        <dbReference type="SAM" id="SignalP"/>
    </source>
</evidence>
<keyword evidence="2" id="KW-0732">Signal</keyword>
<dbReference type="InterPro" id="IPR021242">
    <property type="entry name" value="DUF2799"/>
</dbReference>
<feature type="compositionally biased region" description="Polar residues" evidence="1">
    <location>
        <begin position="154"/>
        <end position="165"/>
    </location>
</feature>
<feature type="signal peptide" evidence="2">
    <location>
        <begin position="1"/>
        <end position="19"/>
    </location>
</feature>
<dbReference type="RefSeq" id="WP_185978232.1">
    <property type="nucleotide sequence ID" value="NZ_JACBGI020000011.1"/>
</dbReference>
<reference evidence="3 4" key="1">
    <citation type="submission" date="2020-06" db="EMBL/GenBank/DDBJ databases">
        <authorList>
            <person name="Scott K."/>
        </authorList>
    </citation>
    <scope>NUCLEOTIDE SEQUENCE [LARGE SCALE GENOMIC DNA]</scope>
    <source>
        <strain evidence="3 4">HH1</strain>
    </source>
</reference>
<dbReference type="Proteomes" id="UP001193680">
    <property type="component" value="Unassembled WGS sequence"/>
</dbReference>
<comment type="caution">
    <text evidence="3">The sequence shown here is derived from an EMBL/GenBank/DDBJ whole genome shotgun (WGS) entry which is preliminary data.</text>
</comment>
<dbReference type="Pfam" id="PF10973">
    <property type="entry name" value="DUF2799"/>
    <property type="match status" value="1"/>
</dbReference>